<dbReference type="GO" id="GO:0000052">
    <property type="term" value="P:citrulline metabolic process"/>
    <property type="evidence" value="ECO:0007669"/>
    <property type="project" value="TreeGrafter"/>
</dbReference>
<organism evidence="4 5">
    <name type="scientific">Legionella shakespearei DSM 23087</name>
    <dbReference type="NCBI Taxonomy" id="1122169"/>
    <lineage>
        <taxon>Bacteria</taxon>
        <taxon>Pseudomonadati</taxon>
        <taxon>Pseudomonadota</taxon>
        <taxon>Gammaproteobacteria</taxon>
        <taxon>Legionellales</taxon>
        <taxon>Legionellaceae</taxon>
        <taxon>Legionella</taxon>
    </lineage>
</organism>
<dbReference type="InterPro" id="IPR033199">
    <property type="entry name" value="DDAH-like"/>
</dbReference>
<gene>
    <name evidence="4" type="ORF">Lsha_1588</name>
</gene>
<dbReference type="PATRIC" id="fig|1122169.6.peg.1829"/>
<evidence type="ECO:0000256" key="2">
    <source>
        <dbReference type="ARBA" id="ARBA00022801"/>
    </source>
</evidence>
<evidence type="ECO:0000313" key="5">
    <source>
        <dbReference type="Proteomes" id="UP000054600"/>
    </source>
</evidence>
<feature type="active site" description="Nucleophile" evidence="3">
    <location>
        <position position="250"/>
    </location>
</feature>
<accession>A0A0W0YUE7</accession>
<dbReference type="Pfam" id="PF19420">
    <property type="entry name" value="DDAH_eukar"/>
    <property type="match status" value="1"/>
</dbReference>
<dbReference type="RefSeq" id="WP_018578164.1">
    <property type="nucleotide sequence ID" value="NZ_KB892426.1"/>
</dbReference>
<evidence type="ECO:0000256" key="3">
    <source>
        <dbReference type="PIRSR" id="PIRSR633199-1"/>
    </source>
</evidence>
<name>A0A0W0YUE7_9GAMM</name>
<evidence type="ECO:0000256" key="1">
    <source>
        <dbReference type="ARBA" id="ARBA00008532"/>
    </source>
</evidence>
<dbReference type="SUPFAM" id="SSF55909">
    <property type="entry name" value="Pentein"/>
    <property type="match status" value="1"/>
</dbReference>
<dbReference type="Gene3D" id="3.75.10.10">
    <property type="entry name" value="L-arginine/glycine Amidinotransferase, Chain A"/>
    <property type="match status" value="1"/>
</dbReference>
<dbReference type="OrthoDB" id="9790596at2"/>
<reference evidence="4 5" key="1">
    <citation type="submission" date="2015-11" db="EMBL/GenBank/DDBJ databases">
        <title>Genomic analysis of 38 Legionella species identifies large and diverse effector repertoires.</title>
        <authorList>
            <person name="Burstein D."/>
            <person name="Amaro F."/>
            <person name="Zusman T."/>
            <person name="Lifshitz Z."/>
            <person name="Cohen O."/>
            <person name="Gilbert J.A."/>
            <person name="Pupko T."/>
            <person name="Shuman H.A."/>
            <person name="Segal G."/>
        </authorList>
    </citation>
    <scope>NUCLEOTIDE SEQUENCE [LARGE SCALE GENOMIC DNA]</scope>
    <source>
        <strain evidence="4 5">ATCC 49655</strain>
    </source>
</reference>
<sequence>MFQNAIVRTPASSLIHGLTTSSTLGTPDYGKALIQHQHYIDALTRCGVEVTVLPALENYPDSCFVEDVSLLTSKFALLTRPGAPTRQGEVREIETTIQHFFRDHISRITAPGTLEAGDVLQVENHFYIGLSARTNSQGAEQMIRAVTQYGYTASTVSLNEFLHLKTGVSYLGEGYALVSGELVDHPDLGQLKQIIVPAQEMYAANCIVINGTVLLPQGYPQTLKEISARGFPVIELDVSEFKKIDGGLSCLSLRF</sequence>
<comment type="caution">
    <text evidence="4">The sequence shown here is derived from an EMBL/GenBank/DDBJ whole genome shotgun (WGS) entry which is preliminary data.</text>
</comment>
<dbReference type="PANTHER" id="PTHR12737">
    <property type="entry name" value="DIMETHYLARGININE DIMETHYLAMINOHYDROLASE"/>
    <property type="match status" value="1"/>
</dbReference>
<protein>
    <submittedName>
        <fullName evidence="4">NG,NG-dimethylarginine dimethylaminohydrolase</fullName>
    </submittedName>
</protein>
<proteinExistence type="inferred from homology"/>
<dbReference type="EMBL" id="LNYW01000044">
    <property type="protein sequence ID" value="KTD60492.1"/>
    <property type="molecule type" value="Genomic_DNA"/>
</dbReference>
<feature type="active site" description="Proton donor" evidence="3">
    <location>
        <position position="163"/>
    </location>
</feature>
<keyword evidence="5" id="KW-1185">Reference proteome</keyword>
<dbReference type="Proteomes" id="UP000054600">
    <property type="component" value="Unassembled WGS sequence"/>
</dbReference>
<dbReference type="GO" id="GO:0006525">
    <property type="term" value="P:arginine metabolic process"/>
    <property type="evidence" value="ECO:0007669"/>
    <property type="project" value="TreeGrafter"/>
</dbReference>
<evidence type="ECO:0000313" key="4">
    <source>
        <dbReference type="EMBL" id="KTD60492.1"/>
    </source>
</evidence>
<dbReference type="eggNOG" id="COG1834">
    <property type="taxonomic scope" value="Bacteria"/>
</dbReference>
<dbReference type="GO" id="GO:0045429">
    <property type="term" value="P:positive regulation of nitric oxide biosynthetic process"/>
    <property type="evidence" value="ECO:0007669"/>
    <property type="project" value="TreeGrafter"/>
</dbReference>
<dbReference type="GO" id="GO:0016403">
    <property type="term" value="F:dimethylargininase activity"/>
    <property type="evidence" value="ECO:0007669"/>
    <property type="project" value="TreeGrafter"/>
</dbReference>
<dbReference type="GO" id="GO:0016597">
    <property type="term" value="F:amino acid binding"/>
    <property type="evidence" value="ECO:0007669"/>
    <property type="project" value="TreeGrafter"/>
</dbReference>
<dbReference type="PANTHER" id="PTHR12737:SF9">
    <property type="entry name" value="DIMETHYLARGININASE"/>
    <property type="match status" value="1"/>
</dbReference>
<dbReference type="AlphaFoldDB" id="A0A0W0YUE7"/>
<comment type="similarity">
    <text evidence="1">Belongs to the DDAH family.</text>
</comment>
<keyword evidence="2 4" id="KW-0378">Hydrolase</keyword>
<dbReference type="STRING" id="1122169.Lsha_1588"/>